<proteinExistence type="predicted"/>
<protein>
    <submittedName>
        <fullName evidence="1">Uncharacterized protein</fullName>
    </submittedName>
</protein>
<dbReference type="RefSeq" id="WP_166859252.1">
    <property type="nucleotide sequence ID" value="NZ_JAAQOM010000006.1"/>
</dbReference>
<comment type="caution">
    <text evidence="1">The sequence shown here is derived from an EMBL/GenBank/DDBJ whole genome shotgun (WGS) entry which is preliminary data.</text>
</comment>
<sequence length="104" mass="11689">MDEKQRSELVQMGWAIHGAVESAYLSHPATRNVPAEWKEKQRLLLADMAIHLLQTVLKPGPIELDQLKNNLHSILTLSDQFLPHAELKAATRKLYDESPVAPVS</sequence>
<organism evidence="1 2">
    <name type="scientific">Telluria antibiotica</name>
    <dbReference type="NCBI Taxonomy" id="2717319"/>
    <lineage>
        <taxon>Bacteria</taxon>
        <taxon>Pseudomonadati</taxon>
        <taxon>Pseudomonadota</taxon>
        <taxon>Betaproteobacteria</taxon>
        <taxon>Burkholderiales</taxon>
        <taxon>Oxalobacteraceae</taxon>
        <taxon>Telluria group</taxon>
        <taxon>Telluria</taxon>
    </lineage>
</organism>
<name>A0ABX0PE12_9BURK</name>
<evidence type="ECO:0000313" key="2">
    <source>
        <dbReference type="Proteomes" id="UP000716322"/>
    </source>
</evidence>
<gene>
    <name evidence="1" type="ORF">HAV22_11700</name>
</gene>
<dbReference type="EMBL" id="JAAQOM010000006">
    <property type="protein sequence ID" value="NIA54295.1"/>
    <property type="molecule type" value="Genomic_DNA"/>
</dbReference>
<evidence type="ECO:0000313" key="1">
    <source>
        <dbReference type="EMBL" id="NIA54295.1"/>
    </source>
</evidence>
<accession>A0ABX0PE12</accession>
<reference evidence="1 2" key="1">
    <citation type="submission" date="2020-03" db="EMBL/GenBank/DDBJ databases">
        <title>Genome sequence of strain Massilia sp. TW-1.</title>
        <authorList>
            <person name="Chaudhary D.K."/>
        </authorList>
    </citation>
    <scope>NUCLEOTIDE SEQUENCE [LARGE SCALE GENOMIC DNA]</scope>
    <source>
        <strain evidence="1 2">TW-1</strain>
    </source>
</reference>
<keyword evidence="2" id="KW-1185">Reference proteome</keyword>
<dbReference type="Proteomes" id="UP000716322">
    <property type="component" value="Unassembled WGS sequence"/>
</dbReference>